<evidence type="ECO:0000256" key="2">
    <source>
        <dbReference type="ARBA" id="ARBA00022692"/>
    </source>
</evidence>
<feature type="transmembrane region" description="Helical" evidence="5">
    <location>
        <begin position="137"/>
        <end position="156"/>
    </location>
</feature>
<dbReference type="KEGG" id="cpat:CLPA_c05530"/>
<organism evidence="7 10">
    <name type="scientific">Clostridium pasteurianum DSM 525 = ATCC 6013</name>
    <dbReference type="NCBI Taxonomy" id="1262449"/>
    <lineage>
        <taxon>Bacteria</taxon>
        <taxon>Bacillati</taxon>
        <taxon>Bacillota</taxon>
        <taxon>Clostridia</taxon>
        <taxon>Eubacteriales</taxon>
        <taxon>Clostridiaceae</taxon>
        <taxon>Clostridium</taxon>
    </lineage>
</organism>
<feature type="transmembrane region" description="Helical" evidence="5">
    <location>
        <begin position="201"/>
        <end position="220"/>
    </location>
</feature>
<protein>
    <submittedName>
        <fullName evidence="8">Ferric reductase domain protein transmembrane component domain-containing protein</fullName>
    </submittedName>
    <submittedName>
        <fullName evidence="7">Ferric reductase domain-containing protein</fullName>
    </submittedName>
</protein>
<comment type="subcellular location">
    <subcellularLocation>
        <location evidence="1">Membrane</location>
        <topology evidence="1">Multi-pass membrane protein</topology>
    </subcellularLocation>
</comment>
<feature type="transmembrane region" description="Helical" evidence="5">
    <location>
        <begin position="96"/>
        <end position="117"/>
    </location>
</feature>
<reference evidence="7 10" key="1">
    <citation type="journal article" date="2015" name="Genome Announc.">
        <title>Complete Genome Sequence of the Nitrogen-Fixing and Solvent-Producing Clostridium pasteurianum DSM 525.</title>
        <authorList>
            <person name="Poehlein A."/>
            <person name="Grosse-Honebrink A."/>
            <person name="Zhang Y."/>
            <person name="Minton N.P."/>
            <person name="Daniel R."/>
        </authorList>
    </citation>
    <scope>NUCLEOTIDE SEQUENCE [LARGE SCALE GENOMIC DNA]</scope>
    <source>
        <strain evidence="7">DSM 525</strain>
        <strain evidence="10">DSM 525 / ATCC 6013</strain>
    </source>
</reference>
<dbReference type="Proteomes" id="UP000030905">
    <property type="component" value="Chromosome"/>
</dbReference>
<feature type="transmembrane region" description="Helical" evidence="5">
    <location>
        <begin position="27"/>
        <end position="45"/>
    </location>
</feature>
<keyword evidence="10" id="KW-1185">Reference proteome</keyword>
<feature type="transmembrane region" description="Helical" evidence="5">
    <location>
        <begin position="177"/>
        <end position="195"/>
    </location>
</feature>
<feature type="domain" description="Ferric oxidoreductase" evidence="6">
    <location>
        <begin position="67"/>
        <end position="184"/>
    </location>
</feature>
<proteinExistence type="predicted"/>
<evidence type="ECO:0000313" key="8">
    <source>
        <dbReference type="EMBL" id="KRU13347.1"/>
    </source>
</evidence>
<sequence>MIFIYSLAIITILSLGFTSSIKTRYSIYYSLAAFISILISIYEILRLLSNAKLSGLILSVEKAFMHGNVAVSFFILVMFAGALNTKWNITRKLFSIRAQLAILGSIFILPHGILYLVRFFVLKLPNILSGKTNSTLYLIYMAVGLTAFVILIPLFITSFKKVRTKMNALQWKKLQRWAYPFYFLSYIHILIVLLNDEKIDLIRLIGYSFIFASYSLLKLLKQLKINKIRVKNSSSYSR</sequence>
<evidence type="ECO:0000259" key="6">
    <source>
        <dbReference type="Pfam" id="PF01794"/>
    </source>
</evidence>
<dbReference type="GeneID" id="93072780"/>
<dbReference type="Proteomes" id="UP000028042">
    <property type="component" value="Unassembled WGS sequence"/>
</dbReference>
<keyword evidence="2 5" id="KW-0812">Transmembrane</keyword>
<evidence type="ECO:0000256" key="3">
    <source>
        <dbReference type="ARBA" id="ARBA00022989"/>
    </source>
</evidence>
<dbReference type="EMBL" id="CP009268">
    <property type="protein sequence ID" value="AJA50641.1"/>
    <property type="molecule type" value="Genomic_DNA"/>
</dbReference>
<feature type="transmembrane region" description="Helical" evidence="5">
    <location>
        <begin position="65"/>
        <end position="84"/>
    </location>
</feature>
<dbReference type="KEGG" id="cpae:CPAST_c05530"/>
<dbReference type="AlphaFoldDB" id="A0A0H3J421"/>
<dbReference type="eggNOG" id="COG2717">
    <property type="taxonomic scope" value="Bacteria"/>
</dbReference>
<keyword evidence="3 5" id="KW-1133">Transmembrane helix</keyword>
<keyword evidence="4 5" id="KW-0472">Membrane</keyword>
<dbReference type="RefSeq" id="WP_004455251.1">
    <property type="nucleotide sequence ID" value="NZ_ANZB01000001.1"/>
</dbReference>
<evidence type="ECO:0000313" key="9">
    <source>
        <dbReference type="Proteomes" id="UP000028042"/>
    </source>
</evidence>
<evidence type="ECO:0000256" key="4">
    <source>
        <dbReference type="ARBA" id="ARBA00023136"/>
    </source>
</evidence>
<accession>A0A0H3J421</accession>
<name>A0A0H3J421_CLOPA</name>
<evidence type="ECO:0000313" key="7">
    <source>
        <dbReference type="EMBL" id="AJA50641.1"/>
    </source>
</evidence>
<dbReference type="PATRIC" id="fig|1262449.3.peg.450"/>
<dbReference type="Pfam" id="PF01794">
    <property type="entry name" value="Ferric_reduct"/>
    <property type="match status" value="1"/>
</dbReference>
<dbReference type="GO" id="GO:0016020">
    <property type="term" value="C:membrane"/>
    <property type="evidence" value="ECO:0007669"/>
    <property type="project" value="UniProtKB-SubCell"/>
</dbReference>
<dbReference type="EMBL" id="JPGY02000001">
    <property type="protein sequence ID" value="KRU13347.1"/>
    <property type="molecule type" value="Genomic_DNA"/>
</dbReference>
<evidence type="ECO:0000256" key="5">
    <source>
        <dbReference type="SAM" id="Phobius"/>
    </source>
</evidence>
<evidence type="ECO:0000313" key="10">
    <source>
        <dbReference type="Proteomes" id="UP000030905"/>
    </source>
</evidence>
<evidence type="ECO:0000256" key="1">
    <source>
        <dbReference type="ARBA" id="ARBA00004141"/>
    </source>
</evidence>
<reference evidence="8 9" key="3">
    <citation type="journal article" name="Genome Announc.">
        <title>Improved Draft Genome Sequence of Clostridium pasteurianum Strain ATCC 6013 (DSM 525) Using a Hybrid Next-Generation Sequencing Approach.</title>
        <authorList>
            <person name="Pyne M.E."/>
            <person name="Utturkar S."/>
            <person name="Brown S.D."/>
            <person name="Moo-Young M."/>
            <person name="Chung D.A."/>
            <person name="Chou C.P."/>
        </authorList>
    </citation>
    <scope>NUCLEOTIDE SEQUENCE [LARGE SCALE GENOMIC DNA]</scope>
    <source>
        <strain evidence="8 9">ATCC 6013</strain>
    </source>
</reference>
<gene>
    <name evidence="7" type="ORF">CLPA_c05530</name>
    <name evidence="8" type="ORF">CP6013_02595</name>
</gene>
<reference evidence="8" key="2">
    <citation type="submission" date="2015-10" db="EMBL/GenBank/DDBJ databases">
        <title>Improved Draft Genome Sequence of Clostridium pasteurianum Strain ATCC 6013 (DSM 525) Using a Hybrid Next-Generation Sequencing Approach.</title>
        <authorList>
            <person name="Pyne M.E."/>
            <person name="Utturkar S.M."/>
            <person name="Brown S.D."/>
            <person name="Moo-Young M."/>
            <person name="Chung D.A."/>
            <person name="Chou P.C."/>
        </authorList>
    </citation>
    <scope>NUCLEOTIDE SEQUENCE</scope>
    <source>
        <strain evidence="8">ATCC 6013</strain>
    </source>
</reference>
<dbReference type="InterPro" id="IPR013130">
    <property type="entry name" value="Fe3_Rdtase_TM_dom"/>
</dbReference>